<proteinExistence type="predicted"/>
<feature type="transmembrane region" description="Helical" evidence="1">
    <location>
        <begin position="169"/>
        <end position="190"/>
    </location>
</feature>
<dbReference type="PANTHER" id="PTHR38848:SF3">
    <property type="entry name" value="G-PROTEIN COUPLED RECEPTORS FAMILY 3 PROFILE DOMAIN-CONTAINING PROTEIN"/>
    <property type="match status" value="1"/>
</dbReference>
<dbReference type="GeneID" id="54491029"/>
<feature type="transmembrane region" description="Helical" evidence="1">
    <location>
        <begin position="59"/>
        <end position="78"/>
    </location>
</feature>
<dbReference type="EMBL" id="ML996576">
    <property type="protein sequence ID" value="KAF2755842.1"/>
    <property type="molecule type" value="Genomic_DNA"/>
</dbReference>
<feature type="transmembrane region" description="Helical" evidence="1">
    <location>
        <begin position="315"/>
        <end position="337"/>
    </location>
</feature>
<gene>
    <name evidence="2" type="ORF">EJ05DRAFT_79515</name>
</gene>
<organism evidence="2 3">
    <name type="scientific">Pseudovirgaria hyperparasitica</name>
    <dbReference type="NCBI Taxonomy" id="470096"/>
    <lineage>
        <taxon>Eukaryota</taxon>
        <taxon>Fungi</taxon>
        <taxon>Dikarya</taxon>
        <taxon>Ascomycota</taxon>
        <taxon>Pezizomycotina</taxon>
        <taxon>Dothideomycetes</taxon>
        <taxon>Dothideomycetes incertae sedis</taxon>
        <taxon>Acrospermales</taxon>
        <taxon>Acrospermaceae</taxon>
        <taxon>Pseudovirgaria</taxon>
    </lineage>
</organism>
<keyword evidence="1" id="KW-1133">Transmembrane helix</keyword>
<evidence type="ECO:0000313" key="3">
    <source>
        <dbReference type="Proteomes" id="UP000799437"/>
    </source>
</evidence>
<dbReference type="PANTHER" id="PTHR38848">
    <property type="entry name" value="G-PROTEIN COUPLED RECEPTORS FAMILY 3 PROFILE DOMAIN-CONTAINING PROTEIN"/>
    <property type="match status" value="1"/>
</dbReference>
<dbReference type="Proteomes" id="UP000799437">
    <property type="component" value="Unassembled WGS sequence"/>
</dbReference>
<reference evidence="2" key="1">
    <citation type="journal article" date="2020" name="Stud. Mycol.">
        <title>101 Dothideomycetes genomes: a test case for predicting lifestyles and emergence of pathogens.</title>
        <authorList>
            <person name="Haridas S."/>
            <person name="Albert R."/>
            <person name="Binder M."/>
            <person name="Bloem J."/>
            <person name="Labutti K."/>
            <person name="Salamov A."/>
            <person name="Andreopoulos B."/>
            <person name="Baker S."/>
            <person name="Barry K."/>
            <person name="Bills G."/>
            <person name="Bluhm B."/>
            <person name="Cannon C."/>
            <person name="Castanera R."/>
            <person name="Culley D."/>
            <person name="Daum C."/>
            <person name="Ezra D."/>
            <person name="Gonzalez J."/>
            <person name="Henrissat B."/>
            <person name="Kuo A."/>
            <person name="Liang C."/>
            <person name="Lipzen A."/>
            <person name="Lutzoni F."/>
            <person name="Magnuson J."/>
            <person name="Mondo S."/>
            <person name="Nolan M."/>
            <person name="Ohm R."/>
            <person name="Pangilinan J."/>
            <person name="Park H.-J."/>
            <person name="Ramirez L."/>
            <person name="Alfaro M."/>
            <person name="Sun H."/>
            <person name="Tritt A."/>
            <person name="Yoshinaga Y."/>
            <person name="Zwiers L.-H."/>
            <person name="Turgeon B."/>
            <person name="Goodwin S."/>
            <person name="Spatafora J."/>
            <person name="Crous P."/>
            <person name="Grigoriev I."/>
        </authorList>
    </citation>
    <scope>NUCLEOTIDE SEQUENCE</scope>
    <source>
        <strain evidence="2">CBS 121739</strain>
    </source>
</reference>
<name>A0A6A6VYX0_9PEZI</name>
<feature type="transmembrane region" description="Helical" evidence="1">
    <location>
        <begin position="290"/>
        <end position="309"/>
    </location>
</feature>
<dbReference type="AlphaFoldDB" id="A0A6A6VYX0"/>
<dbReference type="OrthoDB" id="3210850at2759"/>
<sequence>MSPINSLSAIVLDNLASSPYPRETATLNYANGTGTRESHGYPSFRQSDVTYGESTEARTIYTVVSMCCLMGLATMLGCRARQLKLNNILMINVVRASVVLMYVMGIFFVFAAAVVEIGLGLSTPAVCQAAIFVCLVFYMASKLFMYIFLIERIHILRSPYSNRTRDWVWVGGMVSLAVGFGGIAIIGFIWPMADLSVEDGKCRIGLPLKVSVPLLTFDVAVNVALTAVFIYLLRPLLTLGSNSVTSSSAVAKAVSIASWALGIGKRHSDQEHPSNAALLKRVKKLLWKSLLGMLLVLLPTMANLTVLYTFQGRELGWVCFTICTLDITWGVSIVHWLTMDPMEMDGRNPSLELADSSSITTSVGSPGVRC</sequence>
<evidence type="ECO:0000313" key="2">
    <source>
        <dbReference type="EMBL" id="KAF2755842.1"/>
    </source>
</evidence>
<protein>
    <recommendedName>
        <fullName evidence="4">G-protein coupled receptors family 3 profile domain-containing protein</fullName>
    </recommendedName>
</protein>
<keyword evidence="1" id="KW-0812">Transmembrane</keyword>
<feature type="transmembrane region" description="Helical" evidence="1">
    <location>
        <begin position="210"/>
        <end position="233"/>
    </location>
</feature>
<feature type="transmembrane region" description="Helical" evidence="1">
    <location>
        <begin position="129"/>
        <end position="149"/>
    </location>
</feature>
<keyword evidence="1" id="KW-0472">Membrane</keyword>
<feature type="transmembrane region" description="Helical" evidence="1">
    <location>
        <begin position="99"/>
        <end position="123"/>
    </location>
</feature>
<keyword evidence="3" id="KW-1185">Reference proteome</keyword>
<evidence type="ECO:0000256" key="1">
    <source>
        <dbReference type="SAM" id="Phobius"/>
    </source>
</evidence>
<evidence type="ECO:0008006" key="4">
    <source>
        <dbReference type="Google" id="ProtNLM"/>
    </source>
</evidence>
<accession>A0A6A6VYX0</accession>
<dbReference type="RefSeq" id="XP_033598293.1">
    <property type="nucleotide sequence ID" value="XM_033749975.1"/>
</dbReference>